<dbReference type="UniPathway" id="UPA00219"/>
<dbReference type="GO" id="GO:0004180">
    <property type="term" value="F:carboxypeptidase activity"/>
    <property type="evidence" value="ECO:0007669"/>
    <property type="project" value="UniProtKB-ARBA"/>
</dbReference>
<dbReference type="Proteomes" id="UP000245880">
    <property type="component" value="Unassembled WGS sequence"/>
</dbReference>
<dbReference type="InterPro" id="IPR038063">
    <property type="entry name" value="Transpep_catalytic_dom"/>
</dbReference>
<keyword evidence="6 7" id="KW-0961">Cell wall biogenesis/degradation</keyword>
<dbReference type="InterPro" id="IPR005490">
    <property type="entry name" value="LD_TPept_cat_dom"/>
</dbReference>
<keyword evidence="4 7" id="KW-0133">Cell shape</keyword>
<keyword evidence="3" id="KW-0808">Transferase</keyword>
<dbReference type="CDD" id="cd16913">
    <property type="entry name" value="YkuD_like"/>
    <property type="match status" value="1"/>
</dbReference>
<dbReference type="PANTHER" id="PTHR41533:SF1">
    <property type="entry name" value="L,D-TRANSPEPTIDASE YCBB-RELATED"/>
    <property type="match status" value="1"/>
</dbReference>
<gene>
    <name evidence="9" type="ORF">CLV98_108120</name>
</gene>
<evidence type="ECO:0000256" key="4">
    <source>
        <dbReference type="ARBA" id="ARBA00022960"/>
    </source>
</evidence>
<organism evidence="9 10">
    <name type="scientific">Dyadobacter jejuensis</name>
    <dbReference type="NCBI Taxonomy" id="1082580"/>
    <lineage>
        <taxon>Bacteria</taxon>
        <taxon>Pseudomonadati</taxon>
        <taxon>Bacteroidota</taxon>
        <taxon>Cytophagia</taxon>
        <taxon>Cytophagales</taxon>
        <taxon>Spirosomataceae</taxon>
        <taxon>Dyadobacter</taxon>
    </lineage>
</organism>
<dbReference type="InterPro" id="IPR052905">
    <property type="entry name" value="LD-transpeptidase_YkuD-like"/>
</dbReference>
<dbReference type="PANTHER" id="PTHR41533">
    <property type="entry name" value="L,D-TRANSPEPTIDASE HI_1667-RELATED"/>
    <property type="match status" value="1"/>
</dbReference>
<evidence type="ECO:0000256" key="3">
    <source>
        <dbReference type="ARBA" id="ARBA00022679"/>
    </source>
</evidence>
<dbReference type="GO" id="GO:0008360">
    <property type="term" value="P:regulation of cell shape"/>
    <property type="evidence" value="ECO:0007669"/>
    <property type="project" value="UniProtKB-UniRule"/>
</dbReference>
<evidence type="ECO:0000256" key="2">
    <source>
        <dbReference type="ARBA" id="ARBA00005992"/>
    </source>
</evidence>
<evidence type="ECO:0000256" key="7">
    <source>
        <dbReference type="PROSITE-ProRule" id="PRU01373"/>
    </source>
</evidence>
<dbReference type="RefSeq" id="WP_109675517.1">
    <property type="nucleotide sequence ID" value="NZ_QGDT01000008.1"/>
</dbReference>
<evidence type="ECO:0000256" key="5">
    <source>
        <dbReference type="ARBA" id="ARBA00022984"/>
    </source>
</evidence>
<feature type="domain" description="L,D-TPase catalytic" evidence="8">
    <location>
        <begin position="170"/>
        <end position="344"/>
    </location>
</feature>
<feature type="active site" description="Proton donor/acceptor" evidence="7">
    <location>
        <position position="304"/>
    </location>
</feature>
<sequence>MKISNHQLFFRWAPLWILFGLAIIQSCKKDPHNMTKEELEQSLSEGKTHQSLLEYAALSGIDTSSYTTKGAPIFGLLEELAYGHKPELRYIAKTWPADTARLRDAAEELLKGQTVPKVMSWLEPRFSAYQHLREAYQNRLKAGDTQKANLIAASLNAYRWMNRQSQGAPRLVLVNIRGAYLKALNTDGKDELYMRTVVGKGATPTPTMDTYATSIVTHPYWNVPKSIALKEMLPKVLADESYLSKNNIQVIGESGEVVDPSDINWKKIDRKNSFPYRFRQDTGEDNSLGLLKVEIENPLAIYLHDTNARYLFGSDQRWRSHGCVRVQSPAELANFMAGHQLLQNDFFTEPDTTAQPPKWNKLKEKIPVFLLYLGADTDQNGRVVYMEDVYRKDDSEG</sequence>
<evidence type="ECO:0000256" key="1">
    <source>
        <dbReference type="ARBA" id="ARBA00004752"/>
    </source>
</evidence>
<dbReference type="Gene3D" id="2.40.440.10">
    <property type="entry name" value="L,D-transpeptidase catalytic domain-like"/>
    <property type="match status" value="1"/>
</dbReference>
<accession>A0A316AK26</accession>
<comment type="similarity">
    <text evidence="2">Belongs to the YkuD family.</text>
</comment>
<dbReference type="GO" id="GO:0009252">
    <property type="term" value="P:peptidoglycan biosynthetic process"/>
    <property type="evidence" value="ECO:0007669"/>
    <property type="project" value="UniProtKB-UniPathway"/>
</dbReference>
<evidence type="ECO:0000256" key="6">
    <source>
        <dbReference type="ARBA" id="ARBA00023316"/>
    </source>
</evidence>
<reference evidence="9 10" key="1">
    <citation type="submission" date="2018-03" db="EMBL/GenBank/DDBJ databases">
        <title>Genomic Encyclopedia of Archaeal and Bacterial Type Strains, Phase II (KMG-II): from individual species to whole genera.</title>
        <authorList>
            <person name="Goeker M."/>
        </authorList>
    </citation>
    <scope>NUCLEOTIDE SEQUENCE [LARGE SCALE GENOMIC DNA]</scope>
    <source>
        <strain evidence="9 10">DSM 100346</strain>
    </source>
</reference>
<name>A0A316AK26_9BACT</name>
<dbReference type="GO" id="GO:0071555">
    <property type="term" value="P:cell wall organization"/>
    <property type="evidence" value="ECO:0007669"/>
    <property type="project" value="UniProtKB-UniRule"/>
</dbReference>
<evidence type="ECO:0000259" key="8">
    <source>
        <dbReference type="PROSITE" id="PS52029"/>
    </source>
</evidence>
<comment type="pathway">
    <text evidence="1 7">Cell wall biogenesis; peptidoglycan biosynthesis.</text>
</comment>
<comment type="caution">
    <text evidence="9">The sequence shown here is derived from an EMBL/GenBank/DDBJ whole genome shotgun (WGS) entry which is preliminary data.</text>
</comment>
<evidence type="ECO:0000313" key="10">
    <source>
        <dbReference type="Proteomes" id="UP000245880"/>
    </source>
</evidence>
<dbReference type="PROSITE" id="PS52029">
    <property type="entry name" value="LD_TPASE"/>
    <property type="match status" value="1"/>
</dbReference>
<keyword evidence="5 7" id="KW-0573">Peptidoglycan synthesis</keyword>
<dbReference type="GO" id="GO:0016740">
    <property type="term" value="F:transferase activity"/>
    <property type="evidence" value="ECO:0007669"/>
    <property type="project" value="UniProtKB-KW"/>
</dbReference>
<dbReference type="SUPFAM" id="SSF141523">
    <property type="entry name" value="L,D-transpeptidase catalytic domain-like"/>
    <property type="match status" value="1"/>
</dbReference>
<dbReference type="PROSITE" id="PS51257">
    <property type="entry name" value="PROKAR_LIPOPROTEIN"/>
    <property type="match status" value="1"/>
</dbReference>
<dbReference type="Pfam" id="PF03734">
    <property type="entry name" value="YkuD"/>
    <property type="match status" value="1"/>
</dbReference>
<protein>
    <submittedName>
        <fullName evidence="9">L,D-transpeptidase-like protein</fullName>
    </submittedName>
</protein>
<evidence type="ECO:0000313" key="9">
    <source>
        <dbReference type="EMBL" id="PWJ57200.1"/>
    </source>
</evidence>
<dbReference type="AlphaFoldDB" id="A0A316AK26"/>
<keyword evidence="10" id="KW-1185">Reference proteome</keyword>
<dbReference type="OrthoDB" id="9778545at2"/>
<proteinExistence type="inferred from homology"/>
<dbReference type="EMBL" id="QGDT01000008">
    <property type="protein sequence ID" value="PWJ57200.1"/>
    <property type="molecule type" value="Genomic_DNA"/>
</dbReference>
<feature type="active site" description="Nucleophile" evidence="7">
    <location>
        <position position="323"/>
    </location>
</feature>